<feature type="domain" description="DnaJ homologue subfamily C member 28 conserved" evidence="1">
    <location>
        <begin position="8"/>
        <end position="66"/>
    </location>
</feature>
<dbReference type="Pfam" id="PF09350">
    <property type="entry name" value="DJC28_CD"/>
    <property type="match status" value="1"/>
</dbReference>
<name>A0A6N6MZU8_9BACT</name>
<accession>A0A6N6MZU8</accession>
<dbReference type="InterPro" id="IPR018961">
    <property type="entry name" value="DnaJ_homolog_subfam-C_membr-28"/>
</dbReference>
<proteinExistence type="predicted"/>
<evidence type="ECO:0000259" key="1">
    <source>
        <dbReference type="Pfam" id="PF09350"/>
    </source>
</evidence>
<dbReference type="PANTHER" id="PTHR39158:SF1">
    <property type="entry name" value="DNAJ HOMOLOG SUBFAMILY C MEMBER 28"/>
    <property type="match status" value="1"/>
</dbReference>
<dbReference type="AlphaFoldDB" id="A0A6N6MZU8"/>
<keyword evidence="3" id="KW-1185">Reference proteome</keyword>
<protein>
    <submittedName>
        <fullName evidence="2">DUF1992 domain-containing protein</fullName>
    </submittedName>
</protein>
<reference evidence="2 3" key="1">
    <citation type="journal article" date="2017" name="Int. J. Syst. Evol. Microbiol.">
        <title>Desulfovibrio senegalensis sp. nov., a mesophilic sulfate reducer isolated from marine sediment.</title>
        <authorList>
            <person name="Thioye A."/>
            <person name="Gam Z.B.A."/>
            <person name="Mbengue M."/>
            <person name="Cayol J.L."/>
            <person name="Joseph-Bartoli M."/>
            <person name="Toure-Kane C."/>
            <person name="Labat M."/>
        </authorList>
    </citation>
    <scope>NUCLEOTIDE SEQUENCE [LARGE SCALE GENOMIC DNA]</scope>
    <source>
        <strain evidence="2 3">DSM 101509</strain>
    </source>
</reference>
<dbReference type="EMBL" id="WAIE01000008">
    <property type="protein sequence ID" value="KAB1439110.1"/>
    <property type="molecule type" value="Genomic_DNA"/>
</dbReference>
<evidence type="ECO:0000313" key="3">
    <source>
        <dbReference type="Proteomes" id="UP000438699"/>
    </source>
</evidence>
<evidence type="ECO:0000313" key="2">
    <source>
        <dbReference type="EMBL" id="KAB1439110.1"/>
    </source>
</evidence>
<comment type="caution">
    <text evidence="2">The sequence shown here is derived from an EMBL/GenBank/DDBJ whole genome shotgun (WGS) entry which is preliminary data.</text>
</comment>
<dbReference type="Proteomes" id="UP000438699">
    <property type="component" value="Unassembled WGS sequence"/>
</dbReference>
<sequence>MELGMLLIAEDRINAAVRKGEFDNLKGAGKPLPPDEAATLPPELRMAYRILKSNGFINDNPEDAPEIVSEGLREKLPENGHELLRDAPEVQGAYGRMHRLNALSRLSGKEVLTDEDSPYYARIVERLSGL</sequence>
<dbReference type="InterPro" id="IPR052573">
    <property type="entry name" value="DnaJ_C_subfamily_28"/>
</dbReference>
<dbReference type="OrthoDB" id="9798476at2"/>
<gene>
    <name evidence="2" type="ORF">F8A88_14485</name>
</gene>
<organism evidence="2 3">
    <name type="scientific">Pseudodesulfovibrio senegalensis</name>
    <dbReference type="NCBI Taxonomy" id="1721087"/>
    <lineage>
        <taxon>Bacteria</taxon>
        <taxon>Pseudomonadati</taxon>
        <taxon>Thermodesulfobacteriota</taxon>
        <taxon>Desulfovibrionia</taxon>
        <taxon>Desulfovibrionales</taxon>
        <taxon>Desulfovibrionaceae</taxon>
    </lineage>
</organism>
<dbReference type="PANTHER" id="PTHR39158">
    <property type="entry name" value="OS08G0560600 PROTEIN"/>
    <property type="match status" value="1"/>
</dbReference>